<dbReference type="PANTHER" id="PTHR11527">
    <property type="entry name" value="HEAT-SHOCK PROTEIN 20 FAMILY MEMBER"/>
    <property type="match status" value="1"/>
</dbReference>
<dbReference type="SUPFAM" id="SSF49764">
    <property type="entry name" value="HSP20-like chaperones"/>
    <property type="match status" value="1"/>
</dbReference>
<evidence type="ECO:0000256" key="3">
    <source>
        <dbReference type="SAM" id="MobiDB-lite"/>
    </source>
</evidence>
<dbReference type="AlphaFoldDB" id="A0A4R3N608"/>
<dbReference type="PROSITE" id="PS01031">
    <property type="entry name" value="SHSP"/>
    <property type="match status" value="1"/>
</dbReference>
<reference evidence="5 6" key="1">
    <citation type="submission" date="2019-03" db="EMBL/GenBank/DDBJ databases">
        <title>Genomic Encyclopedia of Type Strains, Phase IV (KMG-IV): sequencing the most valuable type-strain genomes for metagenomic binning, comparative biology and taxonomic classification.</title>
        <authorList>
            <person name="Goeker M."/>
        </authorList>
    </citation>
    <scope>NUCLEOTIDE SEQUENCE [LARGE SCALE GENOMIC DNA]</scope>
    <source>
        <strain evidence="5 6">DSM 13605</strain>
    </source>
</reference>
<feature type="region of interest" description="Disordered" evidence="3">
    <location>
        <begin position="1"/>
        <end position="23"/>
    </location>
</feature>
<comment type="caution">
    <text evidence="5">The sequence shown here is derived from an EMBL/GenBank/DDBJ whole genome shotgun (WGS) entry which is preliminary data.</text>
</comment>
<dbReference type="InterPro" id="IPR002068">
    <property type="entry name" value="A-crystallin/Hsp20_dom"/>
</dbReference>
<accession>A0A4R3N608</accession>
<sequence>MVRRNQQEDDMNPITHTHDPRFVQASRRLGQASPADDLRQLFERFFQMGDLSDGSSVVTSQWTPRVDIREEDGRFVILADLPGIDPDEVEIMMDKGILSIKGERKSEIEEHAERYSRIERRYGMFHRRFALPDSADPEGITARGYNGVLEISIPKRPETTPRRIHVGKGDGRVS</sequence>
<gene>
    <name evidence="5" type="ORF">EDC34_104194</name>
</gene>
<dbReference type="EMBL" id="SMAP01000004">
    <property type="protein sequence ID" value="TCT24505.1"/>
    <property type="molecule type" value="Genomic_DNA"/>
</dbReference>
<evidence type="ECO:0000313" key="6">
    <source>
        <dbReference type="Proteomes" id="UP000295414"/>
    </source>
</evidence>
<keyword evidence="6" id="KW-1185">Reference proteome</keyword>
<organism evidence="5 6">
    <name type="scientific">Thermomonas haemolytica</name>
    <dbReference type="NCBI Taxonomy" id="141949"/>
    <lineage>
        <taxon>Bacteria</taxon>
        <taxon>Pseudomonadati</taxon>
        <taxon>Pseudomonadota</taxon>
        <taxon>Gammaproteobacteria</taxon>
        <taxon>Lysobacterales</taxon>
        <taxon>Lysobacteraceae</taxon>
        <taxon>Thermomonas</taxon>
    </lineage>
</organism>
<evidence type="ECO:0000313" key="5">
    <source>
        <dbReference type="EMBL" id="TCT24505.1"/>
    </source>
</evidence>
<feature type="domain" description="SHSP" evidence="4">
    <location>
        <begin position="57"/>
        <end position="169"/>
    </location>
</feature>
<evidence type="ECO:0000256" key="1">
    <source>
        <dbReference type="PROSITE-ProRule" id="PRU00285"/>
    </source>
</evidence>
<evidence type="ECO:0000259" key="4">
    <source>
        <dbReference type="PROSITE" id="PS01031"/>
    </source>
</evidence>
<name>A0A4R3N608_9GAMM</name>
<dbReference type="InterPro" id="IPR008978">
    <property type="entry name" value="HSP20-like_chaperone"/>
</dbReference>
<proteinExistence type="inferred from homology"/>
<dbReference type="InterPro" id="IPR031107">
    <property type="entry name" value="Small_HSP"/>
</dbReference>
<dbReference type="CDD" id="cd06464">
    <property type="entry name" value="ACD_sHsps-like"/>
    <property type="match status" value="1"/>
</dbReference>
<dbReference type="Proteomes" id="UP000295414">
    <property type="component" value="Unassembled WGS sequence"/>
</dbReference>
<evidence type="ECO:0000256" key="2">
    <source>
        <dbReference type="RuleBase" id="RU003616"/>
    </source>
</evidence>
<dbReference type="Gene3D" id="2.60.40.790">
    <property type="match status" value="1"/>
</dbReference>
<protein>
    <submittedName>
        <fullName evidence="5">Heat shock protein Hsp20</fullName>
    </submittedName>
</protein>
<keyword evidence="5" id="KW-0346">Stress response</keyword>
<dbReference type="Pfam" id="PF00011">
    <property type="entry name" value="HSP20"/>
    <property type="match status" value="1"/>
</dbReference>
<comment type="similarity">
    <text evidence="1 2">Belongs to the small heat shock protein (HSP20) family.</text>
</comment>